<accession>A0A7J6MEW1</accession>
<comment type="caution">
    <text evidence="1">The sequence shown here is derived from an EMBL/GenBank/DDBJ whole genome shotgun (WGS) entry which is preliminary data.</text>
</comment>
<keyword evidence="2" id="KW-1185">Reference proteome</keyword>
<reference evidence="1 2" key="1">
    <citation type="submission" date="2020-04" db="EMBL/GenBank/DDBJ databases">
        <title>Perkinsus chesapeaki whole genome sequence.</title>
        <authorList>
            <person name="Bogema D.R."/>
        </authorList>
    </citation>
    <scope>NUCLEOTIDE SEQUENCE [LARGE SCALE GENOMIC DNA]</scope>
    <source>
        <strain evidence="1">ATCC PRA-425</strain>
    </source>
</reference>
<dbReference type="EMBL" id="JAAPAO010000158">
    <property type="protein sequence ID" value="KAF4670132.1"/>
    <property type="molecule type" value="Genomic_DNA"/>
</dbReference>
<sequence length="124" mass="13744">MVAGAFIANVYLILHPVTFEDPHFRLTIGVSTTAGTAQATVAYQVSGQESDRVIPQWSQSARQDLIHRINDLQIPNLQLPAWSLQFFVMDPQNWRAMVDIGQAPLFMHLVGQNVIPAYQCAPAA</sequence>
<dbReference type="Proteomes" id="UP000591131">
    <property type="component" value="Unassembled WGS sequence"/>
</dbReference>
<evidence type="ECO:0000313" key="2">
    <source>
        <dbReference type="Proteomes" id="UP000591131"/>
    </source>
</evidence>
<organism evidence="1 2">
    <name type="scientific">Perkinsus chesapeaki</name>
    <name type="common">Clam parasite</name>
    <name type="synonym">Perkinsus andrewsi</name>
    <dbReference type="NCBI Taxonomy" id="330153"/>
    <lineage>
        <taxon>Eukaryota</taxon>
        <taxon>Sar</taxon>
        <taxon>Alveolata</taxon>
        <taxon>Perkinsozoa</taxon>
        <taxon>Perkinsea</taxon>
        <taxon>Perkinsida</taxon>
        <taxon>Perkinsidae</taxon>
        <taxon>Perkinsus</taxon>
    </lineage>
</organism>
<proteinExistence type="predicted"/>
<evidence type="ECO:0000313" key="1">
    <source>
        <dbReference type="EMBL" id="KAF4670132.1"/>
    </source>
</evidence>
<gene>
    <name evidence="1" type="ORF">FOL47_002194</name>
</gene>
<name>A0A7J6MEW1_PERCH</name>
<dbReference type="AlphaFoldDB" id="A0A7J6MEW1"/>
<protein>
    <submittedName>
        <fullName evidence="1">Uncharacterized protein</fullName>
    </submittedName>
</protein>